<organism evidence="3 4">
    <name type="scientific">Aaosphaeria arxii CBS 175.79</name>
    <dbReference type="NCBI Taxonomy" id="1450172"/>
    <lineage>
        <taxon>Eukaryota</taxon>
        <taxon>Fungi</taxon>
        <taxon>Dikarya</taxon>
        <taxon>Ascomycota</taxon>
        <taxon>Pezizomycotina</taxon>
        <taxon>Dothideomycetes</taxon>
        <taxon>Pleosporomycetidae</taxon>
        <taxon>Pleosporales</taxon>
        <taxon>Pleosporales incertae sedis</taxon>
        <taxon>Aaosphaeria</taxon>
    </lineage>
</organism>
<dbReference type="EMBL" id="ML978068">
    <property type="protein sequence ID" value="KAF2017545.1"/>
    <property type="molecule type" value="Genomic_DNA"/>
</dbReference>
<keyword evidence="2" id="KW-0732">Signal</keyword>
<keyword evidence="4" id="KW-1185">Reference proteome</keyword>
<gene>
    <name evidence="3" type="ORF">BU24DRAFT_478648</name>
</gene>
<feature type="signal peptide" evidence="2">
    <location>
        <begin position="1"/>
        <end position="18"/>
    </location>
</feature>
<dbReference type="RefSeq" id="XP_033385884.1">
    <property type="nucleotide sequence ID" value="XM_033533045.1"/>
</dbReference>
<reference evidence="3" key="1">
    <citation type="journal article" date="2020" name="Stud. Mycol.">
        <title>101 Dothideomycetes genomes: a test case for predicting lifestyles and emergence of pathogens.</title>
        <authorList>
            <person name="Haridas S."/>
            <person name="Albert R."/>
            <person name="Binder M."/>
            <person name="Bloem J."/>
            <person name="Labutti K."/>
            <person name="Salamov A."/>
            <person name="Andreopoulos B."/>
            <person name="Baker S."/>
            <person name="Barry K."/>
            <person name="Bills G."/>
            <person name="Bluhm B."/>
            <person name="Cannon C."/>
            <person name="Castanera R."/>
            <person name="Culley D."/>
            <person name="Daum C."/>
            <person name="Ezra D."/>
            <person name="Gonzalez J."/>
            <person name="Henrissat B."/>
            <person name="Kuo A."/>
            <person name="Liang C."/>
            <person name="Lipzen A."/>
            <person name="Lutzoni F."/>
            <person name="Magnuson J."/>
            <person name="Mondo S."/>
            <person name="Nolan M."/>
            <person name="Ohm R."/>
            <person name="Pangilinan J."/>
            <person name="Park H.-J."/>
            <person name="Ramirez L."/>
            <person name="Alfaro M."/>
            <person name="Sun H."/>
            <person name="Tritt A."/>
            <person name="Yoshinaga Y."/>
            <person name="Zwiers L.-H."/>
            <person name="Turgeon B."/>
            <person name="Goodwin S."/>
            <person name="Spatafora J."/>
            <person name="Crous P."/>
            <person name="Grigoriev I."/>
        </authorList>
    </citation>
    <scope>NUCLEOTIDE SEQUENCE</scope>
    <source>
        <strain evidence="3">CBS 175.79</strain>
    </source>
</reference>
<name>A0A6A5XW43_9PLEO</name>
<feature type="chain" id="PRO_5025496230" evidence="2">
    <location>
        <begin position="19"/>
        <end position="125"/>
    </location>
</feature>
<proteinExistence type="predicted"/>
<dbReference type="GeneID" id="54290442"/>
<dbReference type="Proteomes" id="UP000799778">
    <property type="component" value="Unassembled WGS sequence"/>
</dbReference>
<sequence length="125" mass="13347">MQFFQPLLVALFAASSLAAAVPKPANAAAPPTEPELLPRTAVPAPPTMTCESSHFPNPLANKGSPNAGDELNYQDYFECGESSTVVFKEKNVPNTDYTRKASMPSKVNALMVAQKKYVDSGVTSK</sequence>
<evidence type="ECO:0000313" key="3">
    <source>
        <dbReference type="EMBL" id="KAF2017545.1"/>
    </source>
</evidence>
<evidence type="ECO:0000313" key="4">
    <source>
        <dbReference type="Proteomes" id="UP000799778"/>
    </source>
</evidence>
<feature type="compositionally biased region" description="Low complexity" evidence="1">
    <location>
        <begin position="23"/>
        <end position="41"/>
    </location>
</feature>
<evidence type="ECO:0000256" key="1">
    <source>
        <dbReference type="SAM" id="MobiDB-lite"/>
    </source>
</evidence>
<dbReference type="AlphaFoldDB" id="A0A6A5XW43"/>
<accession>A0A6A5XW43</accession>
<protein>
    <submittedName>
        <fullName evidence="3">Uncharacterized protein</fullName>
    </submittedName>
</protein>
<feature type="region of interest" description="Disordered" evidence="1">
    <location>
        <begin position="23"/>
        <end position="67"/>
    </location>
</feature>
<evidence type="ECO:0000256" key="2">
    <source>
        <dbReference type="SAM" id="SignalP"/>
    </source>
</evidence>